<dbReference type="GO" id="GO:0051598">
    <property type="term" value="P:meiotic recombination checkpoint signaling"/>
    <property type="evidence" value="ECO:0007669"/>
    <property type="project" value="TreeGrafter"/>
</dbReference>
<dbReference type="GO" id="GO:0016887">
    <property type="term" value="F:ATP hydrolysis activity"/>
    <property type="evidence" value="ECO:0007669"/>
    <property type="project" value="InterPro"/>
</dbReference>
<dbReference type="RefSeq" id="XP_018227224.1">
    <property type="nucleotide sequence ID" value="XM_018368959.1"/>
</dbReference>
<dbReference type="PROSITE" id="PS00674">
    <property type="entry name" value="AAA"/>
    <property type="match status" value="1"/>
</dbReference>
<evidence type="ECO:0000313" key="8">
    <source>
        <dbReference type="Proteomes" id="UP000054454"/>
    </source>
</evidence>
<dbReference type="GO" id="GO:0005694">
    <property type="term" value="C:chromosome"/>
    <property type="evidence" value="ECO:0007669"/>
    <property type="project" value="TreeGrafter"/>
</dbReference>
<evidence type="ECO:0000256" key="5">
    <source>
        <dbReference type="RuleBase" id="RU003651"/>
    </source>
</evidence>
<evidence type="ECO:0000313" key="7">
    <source>
        <dbReference type="EMBL" id="KTW30628.1"/>
    </source>
</evidence>
<sequence>MHIWGKMEESGINKYEEELKKPIIHKPLLHIECSLKEKSTCRFDTASHHVRLFLLENFSSLTLNTEFRNFEDEPLLMKHIEQIRVVEVSGSNKEILYLDEVDLDVHIYQLNNSLPFTNNFDDQDLEDGPMAIVTELPSLSLEGLWDNLIFEDNIKNNLLHFIHTVMLFSDKDVNFNIVTWNRLILLHGPPGTGKTSLCRALAQKLSIRLSNKFPRGRIVEVNSHSLFSKWFSESGKLVGKMFQQIHEMVEDEDSFVCVLIDEVESLTAARKAAASGLEPSDGLRVVNSLLTQLDKLKPHKNVFILTTSNLLEAMDPAFVDRIDIKQYVGDPNPDAIFAILRSCINELGRKGLIGDGIPVPSFTEASISLYSQPNSYSSRLYRIAVDCKGLSGRTLRRLPVLAHAKYLQRPCCTMDEMLCSLEKVVKEELEFSMKIC</sequence>
<dbReference type="CDD" id="cd19508">
    <property type="entry name" value="RecA-like_Pch2-like"/>
    <property type="match status" value="1"/>
</dbReference>
<evidence type="ECO:0000256" key="4">
    <source>
        <dbReference type="ARBA" id="ARBA00023254"/>
    </source>
</evidence>
<dbReference type="FunFam" id="3.40.50.300:FF:001494">
    <property type="entry name" value="Pachytene checkpoint component Pch2"/>
    <property type="match status" value="1"/>
</dbReference>
<gene>
    <name evidence="7" type="ORF">T552_00344</name>
</gene>
<comment type="caution">
    <text evidence="7">The sequence shown here is derived from an EMBL/GenBank/DDBJ whole genome shotgun (WGS) entry which is preliminary data.</text>
</comment>
<dbReference type="InterPro" id="IPR003593">
    <property type="entry name" value="AAA+_ATPase"/>
</dbReference>
<organism evidence="7 8">
    <name type="scientific">Pneumocystis carinii (strain B80)</name>
    <name type="common">Rat pneumocystis pneumonia agent</name>
    <name type="synonym">Pneumocystis carinii f. sp. carinii</name>
    <dbReference type="NCBI Taxonomy" id="1408658"/>
    <lineage>
        <taxon>Eukaryota</taxon>
        <taxon>Fungi</taxon>
        <taxon>Dikarya</taxon>
        <taxon>Ascomycota</taxon>
        <taxon>Taphrinomycotina</taxon>
        <taxon>Pneumocystomycetes</taxon>
        <taxon>Pneumocystaceae</taxon>
        <taxon>Pneumocystis</taxon>
    </lineage>
</organism>
<feature type="domain" description="AAA+ ATPase" evidence="6">
    <location>
        <begin position="180"/>
        <end position="332"/>
    </location>
</feature>
<dbReference type="PANTHER" id="PTHR45991">
    <property type="entry name" value="PACHYTENE CHECKPOINT PROTEIN 2"/>
    <property type="match status" value="1"/>
</dbReference>
<dbReference type="GO" id="GO:0005634">
    <property type="term" value="C:nucleus"/>
    <property type="evidence" value="ECO:0007669"/>
    <property type="project" value="TreeGrafter"/>
</dbReference>
<dbReference type="VEuPathDB" id="FungiDB:T552_00344"/>
<dbReference type="PANTHER" id="PTHR45991:SF1">
    <property type="entry name" value="PACHYTENE CHECKPOINT PROTEIN 2 HOMOLOG"/>
    <property type="match status" value="1"/>
</dbReference>
<comment type="similarity">
    <text evidence="1">Belongs to the AAA ATPase family. PCH2 subfamily.</text>
</comment>
<dbReference type="GO" id="GO:0007131">
    <property type="term" value="P:reciprocal meiotic recombination"/>
    <property type="evidence" value="ECO:0007669"/>
    <property type="project" value="TreeGrafter"/>
</dbReference>
<evidence type="ECO:0000256" key="3">
    <source>
        <dbReference type="ARBA" id="ARBA00022840"/>
    </source>
</evidence>
<dbReference type="OrthoDB" id="5925at2759"/>
<dbReference type="SUPFAM" id="SSF52540">
    <property type="entry name" value="P-loop containing nucleoside triphosphate hydrolases"/>
    <property type="match status" value="1"/>
</dbReference>
<dbReference type="Pfam" id="PF23563">
    <property type="entry name" value="TRIP13_N"/>
    <property type="match status" value="1"/>
</dbReference>
<dbReference type="SMART" id="SM00382">
    <property type="entry name" value="AAA"/>
    <property type="match status" value="1"/>
</dbReference>
<evidence type="ECO:0000259" key="6">
    <source>
        <dbReference type="SMART" id="SM00382"/>
    </source>
</evidence>
<evidence type="ECO:0000256" key="2">
    <source>
        <dbReference type="ARBA" id="ARBA00022741"/>
    </source>
</evidence>
<accession>A0A0W4ZQI5</accession>
<dbReference type="Gene3D" id="3.40.50.300">
    <property type="entry name" value="P-loop containing nucleotide triphosphate hydrolases"/>
    <property type="match status" value="1"/>
</dbReference>
<evidence type="ECO:0000256" key="1">
    <source>
        <dbReference type="ARBA" id="ARBA00007271"/>
    </source>
</evidence>
<reference evidence="8" key="1">
    <citation type="journal article" date="2016" name="Nat. Commun.">
        <title>Genome analysis of three Pneumocystis species reveals adaptation mechanisms to life exclusively in mammalian hosts.</title>
        <authorList>
            <person name="Ma L."/>
            <person name="Chen Z."/>
            <person name="Huang D.W."/>
            <person name="Kutty G."/>
            <person name="Ishihara M."/>
            <person name="Wang H."/>
            <person name="Abouelleil A."/>
            <person name="Bishop L."/>
            <person name="Davey E."/>
            <person name="Deng R."/>
            <person name="Deng X."/>
            <person name="Fan L."/>
            <person name="Fantoni G."/>
            <person name="Fitzgerald M."/>
            <person name="Gogineni E."/>
            <person name="Goldberg J.M."/>
            <person name="Handley G."/>
            <person name="Hu X."/>
            <person name="Huber C."/>
            <person name="Jiao X."/>
            <person name="Jones K."/>
            <person name="Levin J.Z."/>
            <person name="Liu Y."/>
            <person name="Macdonald P."/>
            <person name="Melnikov A."/>
            <person name="Raley C."/>
            <person name="Sassi M."/>
            <person name="Sherman B.T."/>
            <person name="Song X."/>
            <person name="Sykes S."/>
            <person name="Tran B."/>
            <person name="Walsh L."/>
            <person name="Xia Y."/>
            <person name="Yang J."/>
            <person name="Young S."/>
            <person name="Zeng Q."/>
            <person name="Zheng X."/>
            <person name="Stephens R."/>
            <person name="Nusbaum C."/>
            <person name="Birren B.W."/>
            <person name="Azadi P."/>
            <person name="Lempicki R.A."/>
            <person name="Cuomo C.A."/>
            <person name="Kovacs J.A."/>
        </authorList>
    </citation>
    <scope>NUCLEOTIDE SEQUENCE [LARGE SCALE GENOMIC DNA]</scope>
    <source>
        <strain evidence="8">B80</strain>
    </source>
</reference>
<proteinExistence type="inferred from homology"/>
<dbReference type="Proteomes" id="UP000054454">
    <property type="component" value="Unassembled WGS sequence"/>
</dbReference>
<dbReference type="PRINTS" id="PR00830">
    <property type="entry name" value="ENDOLAPTASE"/>
</dbReference>
<dbReference type="GeneID" id="28935161"/>
<keyword evidence="8" id="KW-1185">Reference proteome</keyword>
<dbReference type="Pfam" id="PF23242">
    <property type="entry name" value="AAA_lid_TRIP13_C"/>
    <property type="match status" value="1"/>
</dbReference>
<dbReference type="InterPro" id="IPR003960">
    <property type="entry name" value="ATPase_AAA_CS"/>
</dbReference>
<dbReference type="InterPro" id="IPR044539">
    <property type="entry name" value="Pch2-like"/>
</dbReference>
<dbReference type="InterPro" id="IPR027417">
    <property type="entry name" value="P-loop_NTPase"/>
</dbReference>
<protein>
    <recommendedName>
        <fullName evidence="6">AAA+ ATPase domain-containing protein</fullName>
    </recommendedName>
</protein>
<name>A0A0W4ZQI5_PNEC8</name>
<dbReference type="AlphaFoldDB" id="A0A0W4ZQI5"/>
<dbReference type="Pfam" id="PF00004">
    <property type="entry name" value="AAA"/>
    <property type="match status" value="1"/>
</dbReference>
<dbReference type="EMBL" id="LFVZ01000002">
    <property type="protein sequence ID" value="KTW30628.1"/>
    <property type="molecule type" value="Genomic_DNA"/>
</dbReference>
<keyword evidence="4" id="KW-0469">Meiosis</keyword>
<dbReference type="GO" id="GO:0005524">
    <property type="term" value="F:ATP binding"/>
    <property type="evidence" value="ECO:0007669"/>
    <property type="project" value="UniProtKB-KW"/>
</dbReference>
<dbReference type="InterPro" id="IPR003959">
    <property type="entry name" value="ATPase_AAA_core"/>
</dbReference>
<keyword evidence="2 5" id="KW-0547">Nucleotide-binding</keyword>
<keyword evidence="3 5" id="KW-0067">ATP-binding</keyword>
<dbReference type="InterPro" id="IPR058249">
    <property type="entry name" value="Pch2_C"/>
</dbReference>